<dbReference type="Proteomes" id="UP000184384">
    <property type="component" value="Unassembled WGS sequence"/>
</dbReference>
<dbReference type="RefSeq" id="WP_072938699.1">
    <property type="nucleotide sequence ID" value="NZ_FQWO01000001.1"/>
</dbReference>
<evidence type="ECO:0000313" key="4">
    <source>
        <dbReference type="Proteomes" id="UP000184384"/>
    </source>
</evidence>
<evidence type="ECO:0000256" key="1">
    <source>
        <dbReference type="SAM" id="MobiDB-lite"/>
    </source>
</evidence>
<accession>A0A1M5IKW1</accession>
<dbReference type="EMBL" id="FQWO01000001">
    <property type="protein sequence ID" value="SHG28927.1"/>
    <property type="molecule type" value="Genomic_DNA"/>
</dbReference>
<dbReference type="AlphaFoldDB" id="A0A1M5IKW1"/>
<name>A0A1M5IKW1_9FLAO</name>
<reference evidence="3" key="1">
    <citation type="submission" date="2016-11" db="EMBL/GenBank/DDBJ databases">
        <authorList>
            <person name="Jaros S."/>
            <person name="Januszkiewicz K."/>
            <person name="Wedrychowicz H."/>
        </authorList>
    </citation>
    <scope>NUCLEOTIDE SEQUENCE [LARGE SCALE GENOMIC DNA]</scope>
    <source>
        <strain evidence="3">DSM 19729</strain>
    </source>
</reference>
<dbReference type="Proteomes" id="UP000237771">
    <property type="component" value="Unassembled WGS sequence"/>
</dbReference>
<sequence length="154" mass="17839">MNKQSISEQYSQEKRTDILLIMNKGDNKIYGMKGVGKYDEFETAEVNLKNQEQFKLFDKNGSFLMEFLIEFFSSMQNPIQFRFFIVPQSQAVELSDKIQSGVNNSSKEDKSLVQKYELQIDHLSGRLKAGNENFDIQRKPEQLKTPAKSKGVKR</sequence>
<organism evidence="3 4">
    <name type="scientific">Flavobacterium granuli</name>
    <dbReference type="NCBI Taxonomy" id="280093"/>
    <lineage>
        <taxon>Bacteria</taxon>
        <taxon>Pseudomonadati</taxon>
        <taxon>Bacteroidota</taxon>
        <taxon>Flavobacteriia</taxon>
        <taxon>Flavobacteriales</taxon>
        <taxon>Flavobacteriaceae</taxon>
        <taxon>Flavobacterium</taxon>
    </lineage>
</organism>
<evidence type="ECO:0000313" key="3">
    <source>
        <dbReference type="EMBL" id="SHG28927.1"/>
    </source>
</evidence>
<dbReference type="STRING" id="280093.SAMN05443373_101298"/>
<reference evidence="2 5" key="3">
    <citation type="submission" date="2018-03" db="EMBL/GenBank/DDBJ databases">
        <title>Genomic Encyclopedia of Archaeal and Bacterial Type Strains, Phase II (KMG-II): from individual species to whole genera.</title>
        <authorList>
            <person name="Goeker M."/>
        </authorList>
    </citation>
    <scope>NUCLEOTIDE SEQUENCE [LARGE SCALE GENOMIC DNA]</scope>
    <source>
        <strain evidence="2 5">DSM 17797</strain>
    </source>
</reference>
<gene>
    <name evidence="2" type="ORF">BC624_101298</name>
    <name evidence="3" type="ORF">SAMN05443373_101298</name>
</gene>
<dbReference type="OrthoDB" id="9898270at2"/>
<feature type="region of interest" description="Disordered" evidence="1">
    <location>
        <begin position="131"/>
        <end position="154"/>
    </location>
</feature>
<dbReference type="EMBL" id="PVUB01000001">
    <property type="protein sequence ID" value="PRZ28013.1"/>
    <property type="molecule type" value="Genomic_DNA"/>
</dbReference>
<protein>
    <submittedName>
        <fullName evidence="3">Uncharacterized protein</fullName>
    </submittedName>
</protein>
<evidence type="ECO:0000313" key="2">
    <source>
        <dbReference type="EMBL" id="PRZ28013.1"/>
    </source>
</evidence>
<keyword evidence="5" id="KW-1185">Reference proteome</keyword>
<proteinExistence type="predicted"/>
<reference evidence="4" key="2">
    <citation type="submission" date="2016-11" db="EMBL/GenBank/DDBJ databases">
        <authorList>
            <person name="Varghese N."/>
            <person name="Submissions S."/>
        </authorList>
    </citation>
    <scope>NUCLEOTIDE SEQUENCE [LARGE SCALE GENOMIC DNA]</scope>
    <source>
        <strain evidence="4">DSM 19729</strain>
    </source>
</reference>
<evidence type="ECO:0000313" key="5">
    <source>
        <dbReference type="Proteomes" id="UP000237771"/>
    </source>
</evidence>